<dbReference type="GO" id="GO:0032259">
    <property type="term" value="P:methylation"/>
    <property type="evidence" value="ECO:0007669"/>
    <property type="project" value="UniProtKB-KW"/>
</dbReference>
<dbReference type="Gene3D" id="3.40.50.150">
    <property type="entry name" value="Vaccinia Virus protein VP39"/>
    <property type="match status" value="1"/>
</dbReference>
<dbReference type="Pfam" id="PF00145">
    <property type="entry name" value="DNA_methylase"/>
    <property type="match status" value="1"/>
</dbReference>
<reference evidence="3" key="1">
    <citation type="journal article" date="2018" name="Virology">
        <title>A giant virus infecting green algae encodes key fermentation genes.</title>
        <authorList>
            <person name="Schvarcz C.R."/>
            <person name="Steward G.F."/>
        </authorList>
    </citation>
    <scope>NUCLEOTIDE SEQUENCE [LARGE SCALE GENOMIC DNA]</scope>
</reference>
<keyword evidence="1 3" id="KW-0489">Methyltransferase</keyword>
<evidence type="ECO:0000256" key="2">
    <source>
        <dbReference type="ARBA" id="ARBA00022679"/>
    </source>
</evidence>
<dbReference type="GO" id="GO:0008168">
    <property type="term" value="F:methyltransferase activity"/>
    <property type="evidence" value="ECO:0007669"/>
    <property type="project" value="UniProtKB-KW"/>
</dbReference>
<protein>
    <submittedName>
        <fullName evidence="3">Putative cytosine DNA methyltransferase</fullName>
    </submittedName>
</protein>
<organism evidence="3">
    <name type="scientific">Tetraselmis virus 1</name>
    <dbReference type="NCBI Taxonomy" id="2060617"/>
    <lineage>
        <taxon>Viruses</taxon>
        <taxon>Varidnaviria</taxon>
        <taxon>Bamfordvirae</taxon>
        <taxon>Nucleocytoviricota</taxon>
        <taxon>Megaviricetes</taxon>
        <taxon>Imitervirales</taxon>
        <taxon>Allomimiviridae</taxon>
        <taxon>Oceanusvirus</taxon>
        <taxon>Oceanusvirus kaneohense</taxon>
    </lineage>
</organism>
<proteinExistence type="predicted"/>
<gene>
    <name evidence="3" type="ORF">TetV_211</name>
</gene>
<evidence type="ECO:0000256" key="1">
    <source>
        <dbReference type="ARBA" id="ARBA00022603"/>
    </source>
</evidence>
<dbReference type="InterPro" id="IPR029063">
    <property type="entry name" value="SAM-dependent_MTases_sf"/>
</dbReference>
<keyword evidence="4" id="KW-1185">Reference proteome</keyword>
<evidence type="ECO:0000313" key="4">
    <source>
        <dbReference type="Proteomes" id="UP000244773"/>
    </source>
</evidence>
<accession>A0A2P0VN45</accession>
<evidence type="ECO:0000313" key="3">
    <source>
        <dbReference type="EMBL" id="AUF82303.1"/>
    </source>
</evidence>
<keyword evidence="2 3" id="KW-0808">Transferase</keyword>
<dbReference type="SUPFAM" id="SSF53335">
    <property type="entry name" value="S-adenosyl-L-methionine-dependent methyltransferases"/>
    <property type="match status" value="1"/>
</dbReference>
<dbReference type="Proteomes" id="UP000244773">
    <property type="component" value="Segment"/>
</dbReference>
<sequence>MNKVKVLDLYAGKKSVEKTLNSLFPKKVEVVSVDIEPSFKPTICADMLELDYKSLWKPGEFDAIWSSSPCTWYSLARNSVPRDFVLADKLVKKAIEIIEYLQPKRWFMENPRAFMRLRPFMEPYNQYRKTVNYCKYSSRGDYYKYPKPTDIWTNFDFQPKTCNKNDRCKHFTNGCHPVTAQKGPSWSSTPAMGSVKSENVYRVPRKLISELFSGLCDL</sequence>
<name>A0A2P0VN45_9VIRU</name>
<dbReference type="InterPro" id="IPR001525">
    <property type="entry name" value="C5_MeTfrase"/>
</dbReference>
<dbReference type="EMBL" id="KY322437">
    <property type="protein sequence ID" value="AUF82303.1"/>
    <property type="molecule type" value="Genomic_DNA"/>
</dbReference>